<comment type="catalytic activity">
    <reaction evidence="5">
        <text>a (3S)-3-hydroxyacyl-CoA = a (2E)-enoyl-CoA + H2O</text>
        <dbReference type="Rhea" id="RHEA:16105"/>
        <dbReference type="ChEBI" id="CHEBI:15377"/>
        <dbReference type="ChEBI" id="CHEBI:57318"/>
        <dbReference type="ChEBI" id="CHEBI:58856"/>
        <dbReference type="EC" id="4.2.1.17"/>
    </reaction>
</comment>
<dbReference type="CDD" id="cd06558">
    <property type="entry name" value="crotonase-like"/>
    <property type="match status" value="1"/>
</dbReference>
<dbReference type="Proteomes" id="UP001142153">
    <property type="component" value="Unassembled WGS sequence"/>
</dbReference>
<evidence type="ECO:0000256" key="5">
    <source>
        <dbReference type="ARBA" id="ARBA00023709"/>
    </source>
</evidence>
<evidence type="ECO:0000256" key="4">
    <source>
        <dbReference type="ARBA" id="ARBA00023098"/>
    </source>
</evidence>
<proteinExistence type="inferred from homology"/>
<keyword evidence="4" id="KW-0443">Lipid metabolism</keyword>
<protein>
    <submittedName>
        <fullName evidence="8">Enoyl-CoA hydratase/isomerase family protein</fullName>
    </submittedName>
</protein>
<dbReference type="SUPFAM" id="SSF52096">
    <property type="entry name" value="ClpP/crotonase"/>
    <property type="match status" value="1"/>
</dbReference>
<accession>A0ABT4PSB8</accession>
<evidence type="ECO:0000256" key="3">
    <source>
        <dbReference type="ARBA" id="ARBA00022832"/>
    </source>
</evidence>
<dbReference type="PANTHER" id="PTHR11941:SF54">
    <property type="entry name" value="ENOYL-COA HYDRATASE, MITOCHONDRIAL"/>
    <property type="match status" value="1"/>
</dbReference>
<dbReference type="PANTHER" id="PTHR11941">
    <property type="entry name" value="ENOYL-COA HYDRATASE-RELATED"/>
    <property type="match status" value="1"/>
</dbReference>
<comment type="caution">
    <text evidence="8">The sequence shown here is derived from an EMBL/GenBank/DDBJ whole genome shotgun (WGS) entry which is preliminary data.</text>
</comment>
<name>A0ABT4PSB8_9MYCO</name>
<comment type="similarity">
    <text evidence="2 7">Belongs to the enoyl-CoA hydratase/isomerase family.</text>
</comment>
<evidence type="ECO:0000256" key="2">
    <source>
        <dbReference type="ARBA" id="ARBA00005254"/>
    </source>
</evidence>
<dbReference type="PROSITE" id="PS00166">
    <property type="entry name" value="ENOYL_COA_HYDRATASE"/>
    <property type="match status" value="1"/>
</dbReference>
<dbReference type="Gene3D" id="3.90.226.10">
    <property type="entry name" value="2-enoyl-CoA Hydratase, Chain A, domain 1"/>
    <property type="match status" value="1"/>
</dbReference>
<evidence type="ECO:0000256" key="7">
    <source>
        <dbReference type="RuleBase" id="RU003707"/>
    </source>
</evidence>
<comment type="catalytic activity">
    <reaction evidence="6">
        <text>a 4-saturated-(3S)-3-hydroxyacyl-CoA = a (3E)-enoyl-CoA + H2O</text>
        <dbReference type="Rhea" id="RHEA:20724"/>
        <dbReference type="ChEBI" id="CHEBI:15377"/>
        <dbReference type="ChEBI" id="CHEBI:58521"/>
        <dbReference type="ChEBI" id="CHEBI:137480"/>
        <dbReference type="EC" id="4.2.1.17"/>
    </reaction>
</comment>
<organism evidence="8 9">
    <name type="scientific">Mycobacterium hippophais</name>
    <dbReference type="NCBI Taxonomy" id="3016340"/>
    <lineage>
        <taxon>Bacteria</taxon>
        <taxon>Bacillati</taxon>
        <taxon>Actinomycetota</taxon>
        <taxon>Actinomycetes</taxon>
        <taxon>Mycobacteriales</taxon>
        <taxon>Mycobacteriaceae</taxon>
        <taxon>Mycobacterium</taxon>
    </lineage>
</organism>
<sequence length="249" mass="26599">MDGAVAVVTLALAPYNLMDRAMNEELMAALAWAREQQARAVVLRSSLRHFSAGANLDDMLAEVEQSNFLDWGFVQTLKAFTEFPAPIVASVNGVCVGGGFELALACDLIIAAESAKIGSVEVTVGLQPLMGAVQRLTHRAGAARAKEMVLLGRRYPTSTLERWNVINWTVQDEKLDDATMVIAQELAHGPTVANAASKKLVAIAVDQGVAAADEAMIDIQQAVLRSADFRTGVKSYRENGIGVAQFEGA</sequence>
<evidence type="ECO:0000313" key="9">
    <source>
        <dbReference type="Proteomes" id="UP001142153"/>
    </source>
</evidence>
<evidence type="ECO:0000256" key="1">
    <source>
        <dbReference type="ARBA" id="ARBA00002994"/>
    </source>
</evidence>
<dbReference type="InterPro" id="IPR018376">
    <property type="entry name" value="Enoyl-CoA_hyd/isom_CS"/>
</dbReference>
<comment type="function">
    <text evidence="1">Could possibly oxidize fatty acids using specific components.</text>
</comment>
<reference evidence="8" key="1">
    <citation type="submission" date="2022-12" db="EMBL/GenBank/DDBJ databases">
        <authorList>
            <person name="Deng Y."/>
            <person name="Zhang Y.-Q."/>
        </authorList>
    </citation>
    <scope>NUCLEOTIDE SEQUENCE</scope>
    <source>
        <strain evidence="8">CPCC 205372</strain>
    </source>
</reference>
<dbReference type="InterPro" id="IPR029045">
    <property type="entry name" value="ClpP/crotonase-like_dom_sf"/>
</dbReference>
<keyword evidence="9" id="KW-1185">Reference proteome</keyword>
<dbReference type="EMBL" id="JAPZPY010000003">
    <property type="protein sequence ID" value="MCZ8379438.1"/>
    <property type="molecule type" value="Genomic_DNA"/>
</dbReference>
<keyword evidence="3" id="KW-0276">Fatty acid metabolism</keyword>
<evidence type="ECO:0000313" key="8">
    <source>
        <dbReference type="EMBL" id="MCZ8379438.1"/>
    </source>
</evidence>
<dbReference type="RefSeq" id="WP_269894117.1">
    <property type="nucleotide sequence ID" value="NZ_JAPZPY010000003.1"/>
</dbReference>
<dbReference type="Pfam" id="PF00378">
    <property type="entry name" value="ECH_1"/>
    <property type="match status" value="1"/>
</dbReference>
<gene>
    <name evidence="8" type="ORF">O6P37_11230</name>
</gene>
<dbReference type="InterPro" id="IPR001753">
    <property type="entry name" value="Enoyl-CoA_hydra/iso"/>
</dbReference>
<evidence type="ECO:0000256" key="6">
    <source>
        <dbReference type="ARBA" id="ARBA00023717"/>
    </source>
</evidence>